<dbReference type="Proteomes" id="UP000676194">
    <property type="component" value="Chromosome"/>
</dbReference>
<keyword evidence="2" id="KW-1185">Reference proteome</keyword>
<evidence type="ECO:0008006" key="3">
    <source>
        <dbReference type="Google" id="ProtNLM"/>
    </source>
</evidence>
<evidence type="ECO:0000313" key="1">
    <source>
        <dbReference type="EMBL" id="QVL32280.1"/>
    </source>
</evidence>
<dbReference type="RefSeq" id="WP_213497084.1">
    <property type="nucleotide sequence ID" value="NZ_CP074694.1"/>
</dbReference>
<reference evidence="1" key="1">
    <citation type="submission" date="2021-05" db="EMBL/GenBank/DDBJ databases">
        <title>Complete genome sequence of the cellulolytic planctomycete Telmatocola sphagniphila SP2T and characterization of the first cellulase from planctomycetes.</title>
        <authorList>
            <person name="Rakitin A.L."/>
            <person name="Beletsky A.V."/>
            <person name="Naumoff D.G."/>
            <person name="Kulichevskaya I.S."/>
            <person name="Mardanov A.V."/>
            <person name="Ravin N.V."/>
            <person name="Dedysh S.N."/>
        </authorList>
    </citation>
    <scope>NUCLEOTIDE SEQUENCE</scope>
    <source>
        <strain evidence="1">SP2T</strain>
    </source>
</reference>
<proteinExistence type="predicted"/>
<protein>
    <recommendedName>
        <fullName evidence="3">Knr4/Smi1-like domain-containing protein</fullName>
    </recommendedName>
</protein>
<dbReference type="AlphaFoldDB" id="A0A8E6B532"/>
<dbReference type="EMBL" id="CP074694">
    <property type="protein sequence ID" value="QVL32280.1"/>
    <property type="molecule type" value="Genomic_DNA"/>
</dbReference>
<name>A0A8E6B532_9BACT</name>
<gene>
    <name evidence="1" type="ORF">KIH39_26190</name>
</gene>
<organism evidence="1 2">
    <name type="scientific">Telmatocola sphagniphila</name>
    <dbReference type="NCBI Taxonomy" id="1123043"/>
    <lineage>
        <taxon>Bacteria</taxon>
        <taxon>Pseudomonadati</taxon>
        <taxon>Planctomycetota</taxon>
        <taxon>Planctomycetia</taxon>
        <taxon>Gemmatales</taxon>
        <taxon>Gemmataceae</taxon>
    </lineage>
</organism>
<dbReference type="InterPro" id="IPR037883">
    <property type="entry name" value="Knr4/Smi1-like_sf"/>
</dbReference>
<accession>A0A8E6B532</accession>
<dbReference type="SUPFAM" id="SSF160631">
    <property type="entry name" value="SMI1/KNR4-like"/>
    <property type="match status" value="1"/>
</dbReference>
<dbReference type="KEGG" id="tsph:KIH39_26190"/>
<sequence length="267" mass="31275">MFEWLEAEMKRIKTRKFHLFDDPVAEELQEAVDSSDFPLPPSYREFVKRFGNANLYRRGRHWLVKVYAGPREAVSVEGEALIHFGRTDTSLAYFKESELIAGQESPVFEWYHSAGIRRTAIGFEEWLKSKCKAARKRFKKPEWEEIERGPLPFSEFERIIIDSRKRFRWRVVGIAQNEDLQFEITNESSLNLAYFSIGIKGTLRPPKSGPLNGGIHLPVSFLNPGETKIIEFDCYKKYVQPTDIVAFDLPDPEPEDRENYWEFRTEL</sequence>
<evidence type="ECO:0000313" key="2">
    <source>
        <dbReference type="Proteomes" id="UP000676194"/>
    </source>
</evidence>